<name>A0A3B1DF00_9ZZZZ</name>
<dbReference type="InterPro" id="IPR039425">
    <property type="entry name" value="RNA_pol_sigma-70-like"/>
</dbReference>
<dbReference type="SUPFAM" id="SSF88659">
    <property type="entry name" value="Sigma3 and sigma4 domains of RNA polymerase sigma factors"/>
    <property type="match status" value="1"/>
</dbReference>
<gene>
    <name evidence="8" type="ORF">MNBD_PLANCTO02-536</name>
</gene>
<sequence length="234" mass="27231">MAQTAKQFCCLLPIQVVSHAIIWSKRSFVYRFIQVKRPIRVKKQREEKGIIMEEEDIIALVTEAQNGSREAFGELVVQFESTIFATVMKRLHNHAEAREVTQEVFMQAMQKLFQLREPERFVGWVRQIASRMAINRAMRKPHEFSCAPETFAGISSEPDTLLQDILRHEQASQLRGGLDRLREMDRDTLVAFYFEGQSLKQMSDSFDSPIGTIKRRLHTARHRLREELGDLQLV</sequence>
<reference evidence="8" key="1">
    <citation type="submission" date="2018-06" db="EMBL/GenBank/DDBJ databases">
        <authorList>
            <person name="Zhirakovskaya E."/>
        </authorList>
    </citation>
    <scope>NUCLEOTIDE SEQUENCE</scope>
</reference>
<evidence type="ECO:0000256" key="4">
    <source>
        <dbReference type="ARBA" id="ARBA00023125"/>
    </source>
</evidence>
<dbReference type="GO" id="GO:0016987">
    <property type="term" value="F:sigma factor activity"/>
    <property type="evidence" value="ECO:0007669"/>
    <property type="project" value="UniProtKB-KW"/>
</dbReference>
<feature type="domain" description="RNA polymerase sigma-70 region 4" evidence="7">
    <location>
        <begin position="178"/>
        <end position="226"/>
    </location>
</feature>
<keyword evidence="5" id="KW-0804">Transcription</keyword>
<protein>
    <submittedName>
        <fullName evidence="8">RNA polymerase sigma factor RpoE</fullName>
    </submittedName>
</protein>
<dbReference type="PANTHER" id="PTHR43133:SF51">
    <property type="entry name" value="RNA POLYMERASE SIGMA FACTOR"/>
    <property type="match status" value="1"/>
</dbReference>
<dbReference type="InterPro" id="IPR013325">
    <property type="entry name" value="RNA_pol_sigma_r2"/>
</dbReference>
<proteinExistence type="inferred from homology"/>
<evidence type="ECO:0000313" key="8">
    <source>
        <dbReference type="EMBL" id="VAX37431.1"/>
    </source>
</evidence>
<comment type="similarity">
    <text evidence="1">Belongs to the sigma-70 factor family. ECF subfamily.</text>
</comment>
<dbReference type="NCBIfam" id="TIGR02937">
    <property type="entry name" value="sigma70-ECF"/>
    <property type="match status" value="1"/>
</dbReference>
<dbReference type="Gene3D" id="1.10.1740.10">
    <property type="match status" value="1"/>
</dbReference>
<keyword evidence="4" id="KW-0238">DNA-binding</keyword>
<dbReference type="InterPro" id="IPR013324">
    <property type="entry name" value="RNA_pol_sigma_r3/r4-like"/>
</dbReference>
<dbReference type="Gene3D" id="1.10.10.10">
    <property type="entry name" value="Winged helix-like DNA-binding domain superfamily/Winged helix DNA-binding domain"/>
    <property type="match status" value="1"/>
</dbReference>
<keyword evidence="2" id="KW-0805">Transcription regulation</keyword>
<dbReference type="Pfam" id="PF04545">
    <property type="entry name" value="Sigma70_r4"/>
    <property type="match status" value="1"/>
</dbReference>
<evidence type="ECO:0000256" key="2">
    <source>
        <dbReference type="ARBA" id="ARBA00023015"/>
    </source>
</evidence>
<organism evidence="8">
    <name type="scientific">hydrothermal vent metagenome</name>
    <dbReference type="NCBI Taxonomy" id="652676"/>
    <lineage>
        <taxon>unclassified sequences</taxon>
        <taxon>metagenomes</taxon>
        <taxon>ecological metagenomes</taxon>
    </lineage>
</organism>
<dbReference type="GO" id="GO:0006352">
    <property type="term" value="P:DNA-templated transcription initiation"/>
    <property type="evidence" value="ECO:0007669"/>
    <property type="project" value="InterPro"/>
</dbReference>
<dbReference type="SUPFAM" id="SSF88946">
    <property type="entry name" value="Sigma2 domain of RNA polymerase sigma factors"/>
    <property type="match status" value="1"/>
</dbReference>
<dbReference type="InterPro" id="IPR014284">
    <property type="entry name" value="RNA_pol_sigma-70_dom"/>
</dbReference>
<dbReference type="GO" id="GO:0003677">
    <property type="term" value="F:DNA binding"/>
    <property type="evidence" value="ECO:0007669"/>
    <property type="project" value="UniProtKB-KW"/>
</dbReference>
<dbReference type="InterPro" id="IPR036388">
    <property type="entry name" value="WH-like_DNA-bd_sf"/>
</dbReference>
<dbReference type="AlphaFoldDB" id="A0A3B1DF00"/>
<dbReference type="EMBL" id="UOGL01000120">
    <property type="protein sequence ID" value="VAX37431.1"/>
    <property type="molecule type" value="Genomic_DNA"/>
</dbReference>
<evidence type="ECO:0000259" key="6">
    <source>
        <dbReference type="Pfam" id="PF04542"/>
    </source>
</evidence>
<evidence type="ECO:0000259" key="7">
    <source>
        <dbReference type="Pfam" id="PF04545"/>
    </source>
</evidence>
<dbReference type="PANTHER" id="PTHR43133">
    <property type="entry name" value="RNA POLYMERASE ECF-TYPE SIGMA FACTO"/>
    <property type="match status" value="1"/>
</dbReference>
<dbReference type="InterPro" id="IPR007630">
    <property type="entry name" value="RNA_pol_sigma70_r4"/>
</dbReference>
<accession>A0A3B1DF00</accession>
<evidence type="ECO:0000256" key="3">
    <source>
        <dbReference type="ARBA" id="ARBA00023082"/>
    </source>
</evidence>
<evidence type="ECO:0000256" key="5">
    <source>
        <dbReference type="ARBA" id="ARBA00023163"/>
    </source>
</evidence>
<keyword evidence="3" id="KW-0731">Sigma factor</keyword>
<evidence type="ECO:0000256" key="1">
    <source>
        <dbReference type="ARBA" id="ARBA00010641"/>
    </source>
</evidence>
<dbReference type="Pfam" id="PF04542">
    <property type="entry name" value="Sigma70_r2"/>
    <property type="match status" value="1"/>
</dbReference>
<feature type="domain" description="RNA polymerase sigma-70 region 2" evidence="6">
    <location>
        <begin position="76"/>
        <end position="138"/>
    </location>
</feature>
<dbReference type="InterPro" id="IPR007627">
    <property type="entry name" value="RNA_pol_sigma70_r2"/>
</dbReference>